<keyword evidence="5" id="KW-0812">Transmembrane</keyword>
<evidence type="ECO:0000256" key="5">
    <source>
        <dbReference type="SAM" id="Phobius"/>
    </source>
</evidence>
<evidence type="ECO:0000256" key="2">
    <source>
        <dbReference type="ARBA" id="ARBA00022741"/>
    </source>
</evidence>
<dbReference type="Pfam" id="PF01923">
    <property type="entry name" value="Cob_adeno_trans"/>
    <property type="match status" value="1"/>
</dbReference>
<keyword evidence="5" id="KW-1133">Transmembrane helix</keyword>
<reference evidence="8" key="1">
    <citation type="submission" date="2017-09" db="EMBL/GenBank/DDBJ databases">
        <title>Depth-based differentiation of microbial function through sediment-hosted aquifers and enrichment of novel symbionts in the deep terrestrial subsurface.</title>
        <authorList>
            <person name="Probst A.J."/>
            <person name="Ladd B."/>
            <person name="Jarett J.K."/>
            <person name="Geller-Mcgrath D.E."/>
            <person name="Sieber C.M.K."/>
            <person name="Emerson J.B."/>
            <person name="Anantharaman K."/>
            <person name="Thomas B.C."/>
            <person name="Malmstrom R."/>
            <person name="Stieglmeier M."/>
            <person name="Klingl A."/>
            <person name="Woyke T."/>
            <person name="Ryan C.M."/>
            <person name="Banfield J.F."/>
        </authorList>
    </citation>
    <scope>NUCLEOTIDE SEQUENCE [LARGE SCALE GENOMIC DNA]</scope>
</reference>
<accession>A0A2M7QJP1</accession>
<keyword evidence="4" id="KW-0169">Cobalamin biosynthesis</keyword>
<feature type="transmembrane region" description="Helical" evidence="5">
    <location>
        <begin position="30"/>
        <end position="48"/>
    </location>
</feature>
<dbReference type="Gene3D" id="1.20.1200.10">
    <property type="entry name" value="Cobalamin adenosyltransferase-like"/>
    <property type="match status" value="1"/>
</dbReference>
<name>A0A2M7QJP1_9BACT</name>
<keyword evidence="3 4" id="KW-0067">ATP-binding</keyword>
<dbReference type="GO" id="GO:0005524">
    <property type="term" value="F:ATP binding"/>
    <property type="evidence" value="ECO:0007669"/>
    <property type="project" value="UniProtKB-UniRule"/>
</dbReference>
<dbReference type="InterPro" id="IPR016030">
    <property type="entry name" value="CblAdoTrfase-like"/>
</dbReference>
<evidence type="ECO:0000256" key="1">
    <source>
        <dbReference type="ARBA" id="ARBA00022679"/>
    </source>
</evidence>
<gene>
    <name evidence="7" type="ORF">COY87_02015</name>
</gene>
<evidence type="ECO:0000313" key="7">
    <source>
        <dbReference type="EMBL" id="PIY72228.1"/>
    </source>
</evidence>
<keyword evidence="2 4" id="KW-0547">Nucleotide-binding</keyword>
<evidence type="ECO:0000256" key="3">
    <source>
        <dbReference type="ARBA" id="ARBA00022840"/>
    </source>
</evidence>
<dbReference type="Proteomes" id="UP000229401">
    <property type="component" value="Unassembled WGS sequence"/>
</dbReference>
<sequence length="176" mass="20439">MSIYTRTGDNGTTSLFGGKRVLKSDLLVETYGIIDELSSFLGLLIFYIKNKSDKKDVTAIQKDLYLIMGNLAGARTNLNPLDKRIAQFEKEIDLLENQLPPLSQFVLPQGSIVSIYAHICRTICRRAERNFVRYYNSQKSKQKNFKSILSYFNRLSDYLYIKARQYNKNKKEEMRV</sequence>
<dbReference type="PANTHER" id="PTHR12213:SF0">
    <property type="entry name" value="CORRINOID ADENOSYLTRANSFERASE MMAB"/>
    <property type="match status" value="1"/>
</dbReference>
<comment type="pathway">
    <text evidence="4">Cofactor biosynthesis; adenosylcobalamin biosynthesis; adenosylcobalamin from cob(II)yrinate a,c-diamide: step 2/7.</text>
</comment>
<dbReference type="EC" id="2.5.1.17" evidence="4"/>
<dbReference type="InterPro" id="IPR029499">
    <property type="entry name" value="PduO-typ"/>
</dbReference>
<comment type="similarity">
    <text evidence="4">Belongs to the Cob(I)alamin adenosyltransferase family.</text>
</comment>
<keyword evidence="1 4" id="KW-0808">Transferase</keyword>
<comment type="catalytic activity">
    <reaction evidence="4">
        <text>2 cob(II)yrinate a,c diamide + reduced [electron-transfer flavoprotein] + 2 ATP = 2 adenosylcob(III)yrinate a,c-diamide + 2 triphosphate + oxidized [electron-transfer flavoprotein] + 3 H(+)</text>
        <dbReference type="Rhea" id="RHEA:11528"/>
        <dbReference type="Rhea" id="RHEA-COMP:10685"/>
        <dbReference type="Rhea" id="RHEA-COMP:10686"/>
        <dbReference type="ChEBI" id="CHEBI:15378"/>
        <dbReference type="ChEBI" id="CHEBI:18036"/>
        <dbReference type="ChEBI" id="CHEBI:30616"/>
        <dbReference type="ChEBI" id="CHEBI:57692"/>
        <dbReference type="ChEBI" id="CHEBI:58307"/>
        <dbReference type="ChEBI" id="CHEBI:58503"/>
        <dbReference type="ChEBI" id="CHEBI:58537"/>
        <dbReference type="EC" id="2.5.1.17"/>
    </reaction>
</comment>
<organism evidence="7 8">
    <name type="scientific">Candidatus Roizmanbacteria bacterium CG_4_10_14_0_8_um_filter_33_9</name>
    <dbReference type="NCBI Taxonomy" id="1974826"/>
    <lineage>
        <taxon>Bacteria</taxon>
        <taxon>Candidatus Roizmaniibacteriota</taxon>
    </lineage>
</organism>
<evidence type="ECO:0000256" key="4">
    <source>
        <dbReference type="RuleBase" id="RU366026"/>
    </source>
</evidence>
<evidence type="ECO:0000259" key="6">
    <source>
        <dbReference type="Pfam" id="PF01923"/>
    </source>
</evidence>
<proteinExistence type="inferred from homology"/>
<dbReference type="SUPFAM" id="SSF89028">
    <property type="entry name" value="Cobalamin adenosyltransferase-like"/>
    <property type="match status" value="1"/>
</dbReference>
<dbReference type="GO" id="GO:0009236">
    <property type="term" value="P:cobalamin biosynthetic process"/>
    <property type="evidence" value="ECO:0007669"/>
    <property type="project" value="UniProtKB-UniRule"/>
</dbReference>
<dbReference type="PANTHER" id="PTHR12213">
    <property type="entry name" value="CORRINOID ADENOSYLTRANSFERASE"/>
    <property type="match status" value="1"/>
</dbReference>
<comment type="caution">
    <text evidence="7">The sequence shown here is derived from an EMBL/GenBank/DDBJ whole genome shotgun (WGS) entry which is preliminary data.</text>
</comment>
<keyword evidence="5" id="KW-0472">Membrane</keyword>
<feature type="domain" description="Cobalamin adenosyltransferase-like" evidence="6">
    <location>
        <begin position="3"/>
        <end position="164"/>
    </location>
</feature>
<dbReference type="AlphaFoldDB" id="A0A2M7QJP1"/>
<dbReference type="UniPathway" id="UPA00148">
    <property type="reaction ID" value="UER00233"/>
</dbReference>
<evidence type="ECO:0000313" key="8">
    <source>
        <dbReference type="Proteomes" id="UP000229401"/>
    </source>
</evidence>
<protein>
    <recommendedName>
        <fullName evidence="4">Corrinoid adenosyltransferase</fullName>
        <ecNumber evidence="4">2.5.1.17</ecNumber>
    </recommendedName>
    <alternativeName>
        <fullName evidence="4">Cob(II)alamin adenosyltransferase</fullName>
    </alternativeName>
    <alternativeName>
        <fullName evidence="4">Cob(II)yrinic acid a,c-diamide adenosyltransferase</fullName>
    </alternativeName>
    <alternativeName>
        <fullName evidence="4">Cobinamide/cobalamin adenosyltransferase</fullName>
    </alternativeName>
</protein>
<dbReference type="NCBIfam" id="TIGR00636">
    <property type="entry name" value="PduO_Nterm"/>
    <property type="match status" value="1"/>
</dbReference>
<comment type="catalytic activity">
    <reaction evidence="4">
        <text>2 cob(II)alamin + reduced [electron-transfer flavoprotein] + 2 ATP = 2 adenosylcob(III)alamin + 2 triphosphate + oxidized [electron-transfer flavoprotein] + 3 H(+)</text>
        <dbReference type="Rhea" id="RHEA:28671"/>
        <dbReference type="Rhea" id="RHEA-COMP:10685"/>
        <dbReference type="Rhea" id="RHEA-COMP:10686"/>
        <dbReference type="ChEBI" id="CHEBI:15378"/>
        <dbReference type="ChEBI" id="CHEBI:16304"/>
        <dbReference type="ChEBI" id="CHEBI:18036"/>
        <dbReference type="ChEBI" id="CHEBI:18408"/>
        <dbReference type="ChEBI" id="CHEBI:30616"/>
        <dbReference type="ChEBI" id="CHEBI:57692"/>
        <dbReference type="ChEBI" id="CHEBI:58307"/>
        <dbReference type="EC" id="2.5.1.17"/>
    </reaction>
</comment>
<dbReference type="GO" id="GO:0008817">
    <property type="term" value="F:corrinoid adenosyltransferase activity"/>
    <property type="evidence" value="ECO:0007669"/>
    <property type="project" value="UniProtKB-UniRule"/>
</dbReference>
<dbReference type="EMBL" id="PFLI01000066">
    <property type="protein sequence ID" value="PIY72228.1"/>
    <property type="molecule type" value="Genomic_DNA"/>
</dbReference>
<dbReference type="InterPro" id="IPR036451">
    <property type="entry name" value="CblAdoTrfase-like_sf"/>
</dbReference>